<comment type="caution">
    <text evidence="3">The sequence shown here is derived from an EMBL/GenBank/DDBJ whole genome shotgun (WGS) entry which is preliminary data.</text>
</comment>
<dbReference type="PANTHER" id="PTHR43968">
    <property type="match status" value="1"/>
</dbReference>
<dbReference type="Gene3D" id="3.40.30.10">
    <property type="entry name" value="Glutaredoxin"/>
    <property type="match status" value="1"/>
</dbReference>
<protein>
    <recommendedName>
        <fullName evidence="2">GST N-terminal domain-containing protein</fullName>
    </recommendedName>
</protein>
<feature type="region of interest" description="Disordered" evidence="1">
    <location>
        <begin position="132"/>
        <end position="155"/>
    </location>
</feature>
<dbReference type="InterPro" id="IPR050983">
    <property type="entry name" value="GST_Omega/HSP26"/>
</dbReference>
<dbReference type="Proteomes" id="UP001408356">
    <property type="component" value="Unassembled WGS sequence"/>
</dbReference>
<reference evidence="3 4" key="1">
    <citation type="journal article" date="2024" name="J. Plant Pathol.">
        <title>Sequence and assembly of the genome of Seiridium unicorne, isolate CBS 538.82, causal agent of cypress canker disease.</title>
        <authorList>
            <person name="Scali E."/>
            <person name="Rocca G.D."/>
            <person name="Danti R."/>
            <person name="Garbelotto M."/>
            <person name="Barberini S."/>
            <person name="Baroncelli R."/>
            <person name="Emiliani G."/>
        </authorList>
    </citation>
    <scope>NUCLEOTIDE SEQUENCE [LARGE SCALE GENOMIC DNA]</scope>
    <source>
        <strain evidence="3 4">BM-138-508</strain>
    </source>
</reference>
<keyword evidence="4" id="KW-1185">Reference proteome</keyword>
<dbReference type="InterPro" id="IPR036249">
    <property type="entry name" value="Thioredoxin-like_sf"/>
</dbReference>
<evidence type="ECO:0000259" key="2">
    <source>
        <dbReference type="PROSITE" id="PS50404"/>
    </source>
</evidence>
<dbReference type="PANTHER" id="PTHR43968:SF6">
    <property type="entry name" value="GLUTATHIONE S-TRANSFERASE OMEGA"/>
    <property type="match status" value="1"/>
</dbReference>
<organism evidence="3 4">
    <name type="scientific">Seiridium unicorne</name>
    <dbReference type="NCBI Taxonomy" id="138068"/>
    <lineage>
        <taxon>Eukaryota</taxon>
        <taxon>Fungi</taxon>
        <taxon>Dikarya</taxon>
        <taxon>Ascomycota</taxon>
        <taxon>Pezizomycotina</taxon>
        <taxon>Sordariomycetes</taxon>
        <taxon>Xylariomycetidae</taxon>
        <taxon>Amphisphaeriales</taxon>
        <taxon>Sporocadaceae</taxon>
        <taxon>Seiridium</taxon>
    </lineage>
</organism>
<dbReference type="Pfam" id="PF13409">
    <property type="entry name" value="GST_N_2"/>
    <property type="match status" value="1"/>
</dbReference>
<gene>
    <name evidence="3" type="ORF">SUNI508_12984</name>
</gene>
<feature type="domain" description="GST N-terminal" evidence="2">
    <location>
        <begin position="9"/>
        <end position="90"/>
    </location>
</feature>
<dbReference type="Gene3D" id="1.20.1050.10">
    <property type="match status" value="1"/>
</dbReference>
<evidence type="ECO:0000313" key="3">
    <source>
        <dbReference type="EMBL" id="KAK9425450.1"/>
    </source>
</evidence>
<sequence length="231" mass="25614">MAAGTSTLFKPNLYVLSWGLYPRRITIYLKEKDIFDNINIIDVPVTTSGLSDVPGKPKGTVPILEHAPGRYIHQSCTIMEYLEDIFPQAPIMRGSTPEARARTHELLDLSNEACSLLSFHLHNGIAAFAGAREAEPRSSRSGHGQNFADPDGPYLGNKEDHPGLADVVLLAIVQFAREIYGIDLSKDHKRIATMVGTFEKRESAKWDEAPTEFVKVARNFIVKYIGANIVH</sequence>
<dbReference type="SUPFAM" id="SSF52833">
    <property type="entry name" value="Thioredoxin-like"/>
    <property type="match status" value="1"/>
</dbReference>
<dbReference type="PROSITE" id="PS50404">
    <property type="entry name" value="GST_NTER"/>
    <property type="match status" value="1"/>
</dbReference>
<dbReference type="InterPro" id="IPR004045">
    <property type="entry name" value="Glutathione_S-Trfase_N"/>
</dbReference>
<proteinExistence type="predicted"/>
<evidence type="ECO:0000313" key="4">
    <source>
        <dbReference type="Proteomes" id="UP001408356"/>
    </source>
</evidence>
<dbReference type="EMBL" id="JARVKF010000016">
    <property type="protein sequence ID" value="KAK9425450.1"/>
    <property type="molecule type" value="Genomic_DNA"/>
</dbReference>
<evidence type="ECO:0000256" key="1">
    <source>
        <dbReference type="SAM" id="MobiDB-lite"/>
    </source>
</evidence>
<name>A0ABR2VEV1_9PEZI</name>
<accession>A0ABR2VEV1</accession>